<name>A0A323TEG0_9BACI</name>
<dbReference type="GO" id="GO:0003995">
    <property type="term" value="F:acyl-CoA dehydrogenase activity"/>
    <property type="evidence" value="ECO:0007669"/>
    <property type="project" value="TreeGrafter"/>
</dbReference>
<dbReference type="Gene3D" id="3.10.129.10">
    <property type="entry name" value="Hotdog Thioesterase"/>
    <property type="match status" value="1"/>
</dbReference>
<dbReference type="CDD" id="cd03441">
    <property type="entry name" value="R_hydratase_like"/>
    <property type="match status" value="1"/>
</dbReference>
<evidence type="ECO:0000256" key="1">
    <source>
        <dbReference type="ARBA" id="ARBA00022630"/>
    </source>
</evidence>
<evidence type="ECO:0000259" key="3">
    <source>
        <dbReference type="Pfam" id="PF00441"/>
    </source>
</evidence>
<accession>A0A323TEG0</accession>
<dbReference type="GO" id="GO:0005737">
    <property type="term" value="C:cytoplasm"/>
    <property type="evidence" value="ECO:0007669"/>
    <property type="project" value="TreeGrafter"/>
</dbReference>
<dbReference type="InterPro" id="IPR036250">
    <property type="entry name" value="AcylCo_DH-like_C"/>
</dbReference>
<proteinExistence type="predicted"/>
<keyword evidence="2" id="KW-0560">Oxidoreductase</keyword>
<dbReference type="InterPro" id="IPR009075">
    <property type="entry name" value="AcylCo_DH/oxidase_C"/>
</dbReference>
<dbReference type="RefSeq" id="WP_110609026.1">
    <property type="nucleotide sequence ID" value="NZ_PDOD01000002.1"/>
</dbReference>
<keyword evidence="6" id="KW-1185">Reference proteome</keyword>
<feature type="domain" description="Acyl-CoA dehydrogenase/oxidase C-terminal" evidence="3">
    <location>
        <begin position="75"/>
        <end position="146"/>
    </location>
</feature>
<dbReference type="OrthoDB" id="160199at2"/>
<dbReference type="PANTHER" id="PTHR48083">
    <property type="entry name" value="MEDIUM-CHAIN SPECIFIC ACYL-COA DEHYDROGENASE, MITOCHONDRIAL-RELATED"/>
    <property type="match status" value="1"/>
</dbReference>
<dbReference type="SUPFAM" id="SSF54637">
    <property type="entry name" value="Thioesterase/thiol ester dehydrase-isomerase"/>
    <property type="match status" value="1"/>
</dbReference>
<dbReference type="SUPFAM" id="SSF47203">
    <property type="entry name" value="Acyl-CoA dehydrogenase C-terminal domain-like"/>
    <property type="match status" value="1"/>
</dbReference>
<evidence type="ECO:0000256" key="2">
    <source>
        <dbReference type="ARBA" id="ARBA00023002"/>
    </source>
</evidence>
<protein>
    <recommendedName>
        <fullName evidence="7">Acyl-CoA dehydrogenase/oxidase C-terminal domain-containing protein</fullName>
    </recommendedName>
</protein>
<gene>
    <name evidence="5" type="ORF">CR194_07275</name>
</gene>
<dbReference type="InterPro" id="IPR039569">
    <property type="entry name" value="FAS1-like_DH_region"/>
</dbReference>
<dbReference type="Gene3D" id="1.20.140.10">
    <property type="entry name" value="Butyryl-CoA Dehydrogenase, subunit A, domain 3"/>
    <property type="match status" value="1"/>
</dbReference>
<dbReference type="Pfam" id="PF00441">
    <property type="entry name" value="Acyl-CoA_dh_1"/>
    <property type="match status" value="1"/>
</dbReference>
<dbReference type="InterPro" id="IPR050741">
    <property type="entry name" value="Acyl-CoA_dehydrogenase"/>
</dbReference>
<evidence type="ECO:0008006" key="7">
    <source>
        <dbReference type="Google" id="ProtNLM"/>
    </source>
</evidence>
<feature type="domain" description="FAS1-like dehydratase" evidence="4">
    <location>
        <begin position="5"/>
        <end position="64"/>
    </location>
</feature>
<dbReference type="Pfam" id="PF13452">
    <property type="entry name" value="FAS1_DH_region"/>
    <property type="match status" value="1"/>
</dbReference>
<reference evidence="5 6" key="1">
    <citation type="submission" date="2017-10" db="EMBL/GenBank/DDBJ databases">
        <title>Bacillus sp. nov., a halophilic bacterium isolated from a Keqin Lake.</title>
        <authorList>
            <person name="Wang H."/>
        </authorList>
    </citation>
    <scope>NUCLEOTIDE SEQUENCE [LARGE SCALE GENOMIC DNA]</scope>
    <source>
        <strain evidence="5 6">KQ-12</strain>
    </source>
</reference>
<dbReference type="PANTHER" id="PTHR48083:SF13">
    <property type="entry name" value="ACYL-COA DEHYDROGENASE FAMILY MEMBER 11"/>
    <property type="match status" value="1"/>
</dbReference>
<evidence type="ECO:0000313" key="6">
    <source>
        <dbReference type="Proteomes" id="UP000248214"/>
    </source>
</evidence>
<dbReference type="AlphaFoldDB" id="A0A323TEG0"/>
<comment type="caution">
    <text evidence="5">The sequence shown here is derived from an EMBL/GenBank/DDBJ whole genome shotgun (WGS) entry which is preliminary data.</text>
</comment>
<evidence type="ECO:0000259" key="4">
    <source>
        <dbReference type="Pfam" id="PF13452"/>
    </source>
</evidence>
<dbReference type="InterPro" id="IPR029069">
    <property type="entry name" value="HotDog_dom_sf"/>
</dbReference>
<dbReference type="Proteomes" id="UP000248214">
    <property type="component" value="Unassembled WGS sequence"/>
</dbReference>
<sequence>MYKYLIGKQSNKVKNTVERRLVTRFAESIGDLHPIYVEEETGRQSRYGQNIAPPTFPRVFDFGSVEGLKLPEKMDTVGNKEAKAEIAMIKVIAPNMAARVIDRTIQAFGAAGVSNDFPFAASWANIRTLRLADGPDEVHRRTVARQELKKYQ</sequence>
<organism evidence="5 6">
    <name type="scientific">Salipaludibacillus keqinensis</name>
    <dbReference type="NCBI Taxonomy" id="2045207"/>
    <lineage>
        <taxon>Bacteria</taxon>
        <taxon>Bacillati</taxon>
        <taxon>Bacillota</taxon>
        <taxon>Bacilli</taxon>
        <taxon>Bacillales</taxon>
        <taxon>Bacillaceae</taxon>
    </lineage>
</organism>
<evidence type="ECO:0000313" key="5">
    <source>
        <dbReference type="EMBL" id="PYZ92996.1"/>
    </source>
</evidence>
<dbReference type="GO" id="GO:0033539">
    <property type="term" value="P:fatty acid beta-oxidation using acyl-CoA dehydrogenase"/>
    <property type="evidence" value="ECO:0007669"/>
    <property type="project" value="TreeGrafter"/>
</dbReference>
<keyword evidence="1" id="KW-0285">Flavoprotein</keyword>
<dbReference type="EMBL" id="PDOD01000002">
    <property type="protein sequence ID" value="PYZ92996.1"/>
    <property type="molecule type" value="Genomic_DNA"/>
</dbReference>